<sequence length="97" mass="10843">MSYDSLRANFDNLAFEIVVEGFGLSPTERSSKMQELCILAAKIVLEVEGSDDEVRILCNLDGIMHRAHSRISALEQCEDLRAKSARNYLVSLHAPAY</sequence>
<evidence type="ECO:0000313" key="2">
    <source>
        <dbReference type="Proteomes" id="UP000050864"/>
    </source>
</evidence>
<evidence type="ECO:0000313" key="1">
    <source>
        <dbReference type="EMBL" id="KRG61828.1"/>
    </source>
</evidence>
<dbReference type="PATRIC" id="fig|405444.3.peg.3088"/>
<dbReference type="AlphaFoldDB" id="A0A0R0C7P1"/>
<name>A0A0R0C7P1_9GAMM</name>
<gene>
    <name evidence="1" type="ORF">ABB26_17825</name>
</gene>
<accession>A0A0R0C7P1</accession>
<comment type="caution">
    <text evidence="1">The sequence shown here is derived from an EMBL/GenBank/DDBJ whole genome shotgun (WGS) entry which is preliminary data.</text>
</comment>
<proteinExistence type="predicted"/>
<dbReference type="RefSeq" id="WP_057636046.1">
    <property type="nucleotide sequence ID" value="NZ_LDJI01000049.1"/>
</dbReference>
<dbReference type="Proteomes" id="UP000050864">
    <property type="component" value="Unassembled WGS sequence"/>
</dbReference>
<reference evidence="1 2" key="1">
    <citation type="submission" date="2015-05" db="EMBL/GenBank/DDBJ databases">
        <title>Genome sequencing and analysis of members of genus Stenotrophomonas.</title>
        <authorList>
            <person name="Patil P.P."/>
            <person name="Midha S."/>
            <person name="Patil P.B."/>
        </authorList>
    </citation>
    <scope>NUCLEOTIDE SEQUENCE [LARGE SCALE GENOMIC DNA]</scope>
    <source>
        <strain evidence="1 2">DSM 18929</strain>
    </source>
</reference>
<dbReference type="OrthoDB" id="9879978at2"/>
<keyword evidence="2" id="KW-1185">Reference proteome</keyword>
<organism evidence="1 2">
    <name type="scientific">Stenotrophomonas humi</name>
    <dbReference type="NCBI Taxonomy" id="405444"/>
    <lineage>
        <taxon>Bacteria</taxon>
        <taxon>Pseudomonadati</taxon>
        <taxon>Pseudomonadota</taxon>
        <taxon>Gammaproteobacteria</taxon>
        <taxon>Lysobacterales</taxon>
        <taxon>Lysobacteraceae</taxon>
        <taxon>Stenotrophomonas</taxon>
    </lineage>
</organism>
<dbReference type="EMBL" id="LDJI01000049">
    <property type="protein sequence ID" value="KRG61828.1"/>
    <property type="molecule type" value="Genomic_DNA"/>
</dbReference>
<protein>
    <submittedName>
        <fullName evidence="1">Uncharacterized protein</fullName>
    </submittedName>
</protein>